<reference evidence="10 11" key="1">
    <citation type="submission" date="2020-11" db="EMBL/GenBank/DDBJ databases">
        <authorList>
            <person name="Peeters C."/>
        </authorList>
    </citation>
    <scope>NUCLEOTIDE SEQUENCE [LARGE SCALE GENOMIC DNA]</scope>
    <source>
        <strain evidence="10 11">LMG 7974</strain>
    </source>
</reference>
<dbReference type="InterPro" id="IPR036388">
    <property type="entry name" value="WH-like_DNA-bd_sf"/>
</dbReference>
<evidence type="ECO:0000313" key="11">
    <source>
        <dbReference type="Proteomes" id="UP000789803"/>
    </source>
</evidence>
<dbReference type="SUPFAM" id="SSF46894">
    <property type="entry name" value="C-terminal effector domain of the bipartite response regulators"/>
    <property type="match status" value="1"/>
</dbReference>
<keyword evidence="2" id="KW-0902">Two-component regulatory system</keyword>
<dbReference type="SMART" id="SM00448">
    <property type="entry name" value="REC"/>
    <property type="match status" value="1"/>
</dbReference>
<evidence type="ECO:0000256" key="6">
    <source>
        <dbReference type="PROSITE-ProRule" id="PRU00169"/>
    </source>
</evidence>
<dbReference type="CDD" id="cd17536">
    <property type="entry name" value="REC_YesN-like"/>
    <property type="match status" value="1"/>
</dbReference>
<dbReference type="SMART" id="SM00862">
    <property type="entry name" value="Trans_reg_C"/>
    <property type="match status" value="1"/>
</dbReference>
<evidence type="ECO:0000256" key="3">
    <source>
        <dbReference type="ARBA" id="ARBA00023015"/>
    </source>
</evidence>
<evidence type="ECO:0000256" key="5">
    <source>
        <dbReference type="ARBA" id="ARBA00023163"/>
    </source>
</evidence>
<evidence type="ECO:0000256" key="4">
    <source>
        <dbReference type="ARBA" id="ARBA00023125"/>
    </source>
</evidence>
<dbReference type="Pfam" id="PF00486">
    <property type="entry name" value="Trans_reg_C"/>
    <property type="match status" value="1"/>
</dbReference>
<dbReference type="PROSITE" id="PS51755">
    <property type="entry name" value="OMPR_PHOB"/>
    <property type="match status" value="1"/>
</dbReference>
<dbReference type="InterPro" id="IPR001789">
    <property type="entry name" value="Sig_transdc_resp-reg_receiver"/>
</dbReference>
<evidence type="ECO:0000256" key="2">
    <source>
        <dbReference type="ARBA" id="ARBA00023012"/>
    </source>
</evidence>
<dbReference type="PANTHER" id="PTHR48111:SF1">
    <property type="entry name" value="TWO-COMPONENT RESPONSE REGULATOR ORR33"/>
    <property type="match status" value="1"/>
</dbReference>
<evidence type="ECO:0000256" key="7">
    <source>
        <dbReference type="PROSITE-ProRule" id="PRU01091"/>
    </source>
</evidence>
<dbReference type="InterPro" id="IPR039420">
    <property type="entry name" value="WalR-like"/>
</dbReference>
<protein>
    <submittedName>
        <fullName evidence="10">Response regulator ArlR</fullName>
    </submittedName>
</protein>
<keyword evidence="5" id="KW-0804">Transcription</keyword>
<gene>
    <name evidence="10" type="primary">arlR_1</name>
    <name evidence="10" type="ORF">LMG7974_00409</name>
</gene>
<name>A0ABM8Q3W8_9BACT</name>
<dbReference type="Pfam" id="PF00072">
    <property type="entry name" value="Response_reg"/>
    <property type="match status" value="1"/>
</dbReference>
<evidence type="ECO:0000259" key="8">
    <source>
        <dbReference type="PROSITE" id="PS50110"/>
    </source>
</evidence>
<dbReference type="InterPro" id="IPR016032">
    <property type="entry name" value="Sig_transdc_resp-reg_C-effctor"/>
</dbReference>
<keyword evidence="3" id="KW-0805">Transcription regulation</keyword>
<proteinExistence type="predicted"/>
<evidence type="ECO:0000259" key="9">
    <source>
        <dbReference type="PROSITE" id="PS51755"/>
    </source>
</evidence>
<organism evidence="10 11">
    <name type="scientific">Campylobacter majalis</name>
    <dbReference type="NCBI Taxonomy" id="2790656"/>
    <lineage>
        <taxon>Bacteria</taxon>
        <taxon>Pseudomonadati</taxon>
        <taxon>Campylobacterota</taxon>
        <taxon>Epsilonproteobacteria</taxon>
        <taxon>Campylobacterales</taxon>
        <taxon>Campylobacteraceae</taxon>
        <taxon>Campylobacter</taxon>
    </lineage>
</organism>
<comment type="caution">
    <text evidence="10">The sequence shown here is derived from an EMBL/GenBank/DDBJ whole genome shotgun (WGS) entry which is preliminary data.</text>
</comment>
<keyword evidence="11" id="KW-1185">Reference proteome</keyword>
<dbReference type="Gene3D" id="3.40.50.2300">
    <property type="match status" value="1"/>
</dbReference>
<evidence type="ECO:0000313" key="10">
    <source>
        <dbReference type="EMBL" id="CAD7287530.1"/>
    </source>
</evidence>
<dbReference type="InterPro" id="IPR011006">
    <property type="entry name" value="CheY-like_superfamily"/>
</dbReference>
<dbReference type="PANTHER" id="PTHR48111">
    <property type="entry name" value="REGULATOR OF RPOS"/>
    <property type="match status" value="1"/>
</dbReference>
<dbReference type="SUPFAM" id="SSF52172">
    <property type="entry name" value="CheY-like"/>
    <property type="match status" value="1"/>
</dbReference>
<dbReference type="PROSITE" id="PS50110">
    <property type="entry name" value="RESPONSE_REGULATORY"/>
    <property type="match status" value="1"/>
</dbReference>
<feature type="domain" description="Response regulatory" evidence="8">
    <location>
        <begin position="9"/>
        <end position="123"/>
    </location>
</feature>
<keyword evidence="4 7" id="KW-0238">DNA-binding</keyword>
<dbReference type="CDD" id="cd00383">
    <property type="entry name" value="trans_reg_C"/>
    <property type="match status" value="1"/>
</dbReference>
<dbReference type="RefSeq" id="WP_268250039.1">
    <property type="nucleotide sequence ID" value="NZ_CAJHOF010000003.1"/>
</dbReference>
<dbReference type="Proteomes" id="UP000789803">
    <property type="component" value="Unassembled WGS sequence"/>
</dbReference>
<feature type="DNA-binding region" description="OmpR/PhoB-type" evidence="7">
    <location>
        <begin position="130"/>
        <end position="224"/>
    </location>
</feature>
<evidence type="ECO:0000256" key="1">
    <source>
        <dbReference type="ARBA" id="ARBA00022553"/>
    </source>
</evidence>
<dbReference type="InterPro" id="IPR001867">
    <property type="entry name" value="OmpR/PhoB-type_DNA-bd"/>
</dbReference>
<dbReference type="Gene3D" id="1.10.10.10">
    <property type="entry name" value="Winged helix-like DNA-binding domain superfamily/Winged helix DNA-binding domain"/>
    <property type="match status" value="1"/>
</dbReference>
<keyword evidence="1 6" id="KW-0597">Phosphoprotein</keyword>
<feature type="modified residue" description="4-aspartylphosphate" evidence="6">
    <location>
        <position position="58"/>
    </location>
</feature>
<accession>A0ABM8Q3W8</accession>
<feature type="domain" description="OmpR/PhoB-type" evidence="9">
    <location>
        <begin position="130"/>
        <end position="224"/>
    </location>
</feature>
<sequence length="226" mass="25233">MSDALNKLTILIVEDENDTRKLMHEILKDEFHAVITAQNGDEGLKKFKKYNPDIVISDIAMPIVDGLDMTAQIKQISPNTPVVAISAHSEKEKLLRAIDVSVDKYILKPVDMDELLGVLEIIAKTKIEATNITELAKGYSFNKTKRVLIKDGKEIALTKKELAFITLLIKRLGTVVLHDDIKNVVWIGESVSEAAIRTFVKRIRDKVGPDFIKNAPGLGYKIDVDL</sequence>
<dbReference type="EMBL" id="CAJHOF010000003">
    <property type="protein sequence ID" value="CAD7287530.1"/>
    <property type="molecule type" value="Genomic_DNA"/>
</dbReference>